<protein>
    <submittedName>
        <fullName evidence="2">Uncharacterized protein</fullName>
    </submittedName>
</protein>
<dbReference type="Gramene" id="AET2Gv20852600.2">
    <property type="protein sequence ID" value="AET2Gv20852600.2"/>
    <property type="gene ID" value="AET2Gv20852600"/>
</dbReference>
<keyword evidence="1" id="KW-0812">Transmembrane</keyword>
<dbReference type="EnsemblPlants" id="AET2Gv20852600.3">
    <property type="protein sequence ID" value="AET2Gv20852600.3"/>
    <property type="gene ID" value="AET2Gv20852600"/>
</dbReference>
<keyword evidence="3" id="KW-1185">Reference proteome</keyword>
<dbReference type="Proteomes" id="UP000015105">
    <property type="component" value="Chromosome 2D"/>
</dbReference>
<dbReference type="EnsemblPlants" id="AET2Gv20852600.2">
    <property type="protein sequence ID" value="AET2Gv20852600.2"/>
    <property type="gene ID" value="AET2Gv20852600"/>
</dbReference>
<dbReference type="AlphaFoldDB" id="A0A453CI26"/>
<reference evidence="3" key="1">
    <citation type="journal article" date="2014" name="Science">
        <title>Ancient hybridizations among the ancestral genomes of bread wheat.</title>
        <authorList>
            <consortium name="International Wheat Genome Sequencing Consortium,"/>
            <person name="Marcussen T."/>
            <person name="Sandve S.R."/>
            <person name="Heier L."/>
            <person name="Spannagl M."/>
            <person name="Pfeifer M."/>
            <person name="Jakobsen K.S."/>
            <person name="Wulff B.B."/>
            <person name="Steuernagel B."/>
            <person name="Mayer K.F."/>
            <person name="Olsen O.A."/>
        </authorList>
    </citation>
    <scope>NUCLEOTIDE SEQUENCE [LARGE SCALE GENOMIC DNA]</scope>
    <source>
        <strain evidence="3">cv. AL8/78</strain>
    </source>
</reference>
<reference evidence="3" key="2">
    <citation type="journal article" date="2017" name="Nat. Plants">
        <title>The Aegilops tauschii genome reveals multiple impacts of transposons.</title>
        <authorList>
            <person name="Zhao G."/>
            <person name="Zou C."/>
            <person name="Li K."/>
            <person name="Wang K."/>
            <person name="Li T."/>
            <person name="Gao L."/>
            <person name="Zhang X."/>
            <person name="Wang H."/>
            <person name="Yang Z."/>
            <person name="Liu X."/>
            <person name="Jiang W."/>
            <person name="Mao L."/>
            <person name="Kong X."/>
            <person name="Jiao Y."/>
            <person name="Jia J."/>
        </authorList>
    </citation>
    <scope>NUCLEOTIDE SEQUENCE [LARGE SCALE GENOMIC DNA]</scope>
    <source>
        <strain evidence="3">cv. AL8/78</strain>
    </source>
</reference>
<evidence type="ECO:0000313" key="3">
    <source>
        <dbReference type="Proteomes" id="UP000015105"/>
    </source>
</evidence>
<reference evidence="2" key="5">
    <citation type="journal article" date="2021" name="G3 (Bethesda)">
        <title>Aegilops tauschii genome assembly Aet v5.0 features greater sequence contiguity and improved annotation.</title>
        <authorList>
            <person name="Wang L."/>
            <person name="Zhu T."/>
            <person name="Rodriguez J.C."/>
            <person name="Deal K.R."/>
            <person name="Dubcovsky J."/>
            <person name="McGuire P.E."/>
            <person name="Lux T."/>
            <person name="Spannagl M."/>
            <person name="Mayer K.F.X."/>
            <person name="Baldrich P."/>
            <person name="Meyers B.C."/>
            <person name="Huo N."/>
            <person name="Gu Y.Q."/>
            <person name="Zhou H."/>
            <person name="Devos K.M."/>
            <person name="Bennetzen J.L."/>
            <person name="Unver T."/>
            <person name="Budak H."/>
            <person name="Gulick P.J."/>
            <person name="Galiba G."/>
            <person name="Kalapos B."/>
            <person name="Nelson D.R."/>
            <person name="Li P."/>
            <person name="You F.M."/>
            <person name="Luo M.C."/>
            <person name="Dvorak J."/>
        </authorList>
    </citation>
    <scope>NUCLEOTIDE SEQUENCE [LARGE SCALE GENOMIC DNA]</scope>
    <source>
        <strain evidence="2">cv. AL8/78</strain>
    </source>
</reference>
<evidence type="ECO:0000256" key="1">
    <source>
        <dbReference type="SAM" id="Phobius"/>
    </source>
</evidence>
<sequence>MDIFFLCHCVHTAEGLVVYRFLLLFLLAIMVSVFCRSLFMMLEFAVFAGWYMFIQLNIRARAHERPLAVDSGLQPQHRGFGHVLEVGGAPAACHLWPSTSAEAPWRWHEGCPCA</sequence>
<keyword evidence="1" id="KW-0472">Membrane</keyword>
<dbReference type="Gramene" id="AET2Gv20852600.3">
    <property type="protein sequence ID" value="AET2Gv20852600.3"/>
    <property type="gene ID" value="AET2Gv20852600"/>
</dbReference>
<reference evidence="2" key="4">
    <citation type="submission" date="2019-03" db="UniProtKB">
        <authorList>
            <consortium name="EnsemblPlants"/>
        </authorList>
    </citation>
    <scope>IDENTIFICATION</scope>
</reference>
<feature type="transmembrane region" description="Helical" evidence="1">
    <location>
        <begin position="25"/>
        <end position="53"/>
    </location>
</feature>
<evidence type="ECO:0000313" key="2">
    <source>
        <dbReference type="EnsemblPlants" id="AET2Gv20852600.2"/>
    </source>
</evidence>
<name>A0A453CI26_AEGTS</name>
<organism evidence="2 3">
    <name type="scientific">Aegilops tauschii subsp. strangulata</name>
    <name type="common">Goatgrass</name>
    <dbReference type="NCBI Taxonomy" id="200361"/>
    <lineage>
        <taxon>Eukaryota</taxon>
        <taxon>Viridiplantae</taxon>
        <taxon>Streptophyta</taxon>
        <taxon>Embryophyta</taxon>
        <taxon>Tracheophyta</taxon>
        <taxon>Spermatophyta</taxon>
        <taxon>Magnoliopsida</taxon>
        <taxon>Liliopsida</taxon>
        <taxon>Poales</taxon>
        <taxon>Poaceae</taxon>
        <taxon>BOP clade</taxon>
        <taxon>Pooideae</taxon>
        <taxon>Triticodae</taxon>
        <taxon>Triticeae</taxon>
        <taxon>Triticinae</taxon>
        <taxon>Aegilops</taxon>
    </lineage>
</organism>
<proteinExistence type="predicted"/>
<reference evidence="2" key="3">
    <citation type="journal article" date="2017" name="Nature">
        <title>Genome sequence of the progenitor of the wheat D genome Aegilops tauschii.</title>
        <authorList>
            <person name="Luo M.C."/>
            <person name="Gu Y.Q."/>
            <person name="Puiu D."/>
            <person name="Wang H."/>
            <person name="Twardziok S.O."/>
            <person name="Deal K.R."/>
            <person name="Huo N."/>
            <person name="Zhu T."/>
            <person name="Wang L."/>
            <person name="Wang Y."/>
            <person name="McGuire P.E."/>
            <person name="Liu S."/>
            <person name="Long H."/>
            <person name="Ramasamy R.K."/>
            <person name="Rodriguez J.C."/>
            <person name="Van S.L."/>
            <person name="Yuan L."/>
            <person name="Wang Z."/>
            <person name="Xia Z."/>
            <person name="Xiao L."/>
            <person name="Anderson O.D."/>
            <person name="Ouyang S."/>
            <person name="Liang Y."/>
            <person name="Zimin A.V."/>
            <person name="Pertea G."/>
            <person name="Qi P."/>
            <person name="Bennetzen J.L."/>
            <person name="Dai X."/>
            <person name="Dawson M.W."/>
            <person name="Muller H.G."/>
            <person name="Kugler K."/>
            <person name="Rivarola-Duarte L."/>
            <person name="Spannagl M."/>
            <person name="Mayer K.F.X."/>
            <person name="Lu F.H."/>
            <person name="Bevan M.W."/>
            <person name="Leroy P."/>
            <person name="Li P."/>
            <person name="You F.M."/>
            <person name="Sun Q."/>
            <person name="Liu Z."/>
            <person name="Lyons E."/>
            <person name="Wicker T."/>
            <person name="Salzberg S.L."/>
            <person name="Devos K.M."/>
            <person name="Dvorak J."/>
        </authorList>
    </citation>
    <scope>NUCLEOTIDE SEQUENCE [LARGE SCALE GENOMIC DNA]</scope>
    <source>
        <strain evidence="2">cv. AL8/78</strain>
    </source>
</reference>
<keyword evidence="1" id="KW-1133">Transmembrane helix</keyword>
<accession>A0A453CI26</accession>